<dbReference type="Pfam" id="PF13007">
    <property type="entry name" value="LZ_Tnp_IS66"/>
    <property type="match status" value="1"/>
</dbReference>
<gene>
    <name evidence="2" type="ORF">IBL25_04550</name>
</gene>
<sequence>MRVRIARLRHEQFGRSSERLTGEVEQLELRLDEVLADESV</sequence>
<dbReference type="EMBL" id="JACTUZ010000009">
    <property type="protein sequence ID" value="MBC9176208.1"/>
    <property type="molecule type" value="Genomic_DNA"/>
</dbReference>
<comment type="caution">
    <text evidence="2">The sequence shown here is derived from an EMBL/GenBank/DDBJ whole genome shotgun (WGS) entry which is preliminary data.</text>
</comment>
<organism evidence="2 3">
    <name type="scientific">Pseudoroseomonas ludipueritiae</name>
    <dbReference type="NCBI Taxonomy" id="198093"/>
    <lineage>
        <taxon>Bacteria</taxon>
        <taxon>Pseudomonadati</taxon>
        <taxon>Pseudomonadota</taxon>
        <taxon>Alphaproteobacteria</taxon>
        <taxon>Acetobacterales</taxon>
        <taxon>Acetobacteraceae</taxon>
        <taxon>Pseudoroseomonas</taxon>
    </lineage>
</organism>
<feature type="domain" description="Transposase TnpC homeodomain" evidence="1">
    <location>
        <begin position="3"/>
        <end position="39"/>
    </location>
</feature>
<evidence type="ECO:0000313" key="3">
    <source>
        <dbReference type="Proteomes" id="UP000603940"/>
    </source>
</evidence>
<accession>A0ABR7R3A3</accession>
<dbReference type="Proteomes" id="UP000603940">
    <property type="component" value="Unassembled WGS sequence"/>
</dbReference>
<name>A0ABR7R3A3_9PROT</name>
<keyword evidence="3" id="KW-1185">Reference proteome</keyword>
<evidence type="ECO:0000313" key="2">
    <source>
        <dbReference type="EMBL" id="MBC9176208.1"/>
    </source>
</evidence>
<evidence type="ECO:0000259" key="1">
    <source>
        <dbReference type="Pfam" id="PF13007"/>
    </source>
</evidence>
<proteinExistence type="predicted"/>
<dbReference type="InterPro" id="IPR024463">
    <property type="entry name" value="Transposase_TnpC_homeodom"/>
</dbReference>
<protein>
    <recommendedName>
        <fullName evidence="1">Transposase TnpC homeodomain domain-containing protein</fullName>
    </recommendedName>
</protein>
<reference evidence="2 3" key="1">
    <citation type="journal article" date="2009" name="Int. J. Syst. Evol. Microbiol.">
        <title>Transfer of Teichococcus ludipueritiae and Muricoccus roseus to the genus Roseomonas, as Roseomonas ludipueritiae comb. nov. and Roseomonas rosea comb. nov., respectively, and emended description of the genus Roseomonas.</title>
        <authorList>
            <person name="Sanchez-Porro C."/>
            <person name="Gallego V."/>
            <person name="Busse H.J."/>
            <person name="Kampfer P."/>
            <person name="Ventosa A."/>
        </authorList>
    </citation>
    <scope>NUCLEOTIDE SEQUENCE [LARGE SCALE GENOMIC DNA]</scope>
    <source>
        <strain evidence="2 3">DSM 14915</strain>
    </source>
</reference>